<feature type="transmembrane region" description="Helical" evidence="1">
    <location>
        <begin position="65"/>
        <end position="85"/>
    </location>
</feature>
<dbReference type="Proteomes" id="UP000501076">
    <property type="component" value="Plasmid pFDU301A"/>
</dbReference>
<evidence type="ECO:0008006" key="4">
    <source>
        <dbReference type="Google" id="ProtNLM"/>
    </source>
</evidence>
<accession>A0A6M6E548</accession>
<dbReference type="RefSeq" id="WP_171778284.1">
    <property type="nucleotide sequence ID" value="NZ_CP045273.1"/>
</dbReference>
<dbReference type="AlphaFoldDB" id="A0A6M6E548"/>
<evidence type="ECO:0000313" key="3">
    <source>
        <dbReference type="Proteomes" id="UP000501076"/>
    </source>
</evidence>
<geneLocation type="plasmid" evidence="3">
    <name>pfdu301a</name>
</geneLocation>
<organism evidence="2 3">
    <name type="scientific">Priestia megaterium</name>
    <name type="common">Bacillus megaterium</name>
    <dbReference type="NCBI Taxonomy" id="1404"/>
    <lineage>
        <taxon>Bacteria</taxon>
        <taxon>Bacillati</taxon>
        <taxon>Bacillota</taxon>
        <taxon>Bacilli</taxon>
        <taxon>Bacillales</taxon>
        <taxon>Bacillaceae</taxon>
        <taxon>Priestia</taxon>
    </lineage>
</organism>
<name>A0A6M6E548_PRIMG</name>
<sequence>MFSMKNFLSSKIGNAIIAAIVITAIVAVAWLPLLGIQGWIGILERYHLDGLIKIDDVGSNIATSIYTYFMILSVYIVIVALEMLLTFLKAKNIINISLTYQKAISFILLVGFSFLLTKVVVLNLFEKVHCSNIFLLVVLFLVYAFFFSYKDVYRKQGATS</sequence>
<evidence type="ECO:0000313" key="2">
    <source>
        <dbReference type="EMBL" id="QJX80299.1"/>
    </source>
</evidence>
<keyword evidence="1" id="KW-0472">Membrane</keyword>
<keyword evidence="1" id="KW-0812">Transmembrane</keyword>
<feature type="transmembrane region" description="Helical" evidence="1">
    <location>
        <begin position="12"/>
        <end position="33"/>
    </location>
</feature>
<feature type="transmembrane region" description="Helical" evidence="1">
    <location>
        <begin position="106"/>
        <end position="125"/>
    </location>
</feature>
<dbReference type="EMBL" id="CP045273">
    <property type="protein sequence ID" value="QJX80299.1"/>
    <property type="molecule type" value="Genomic_DNA"/>
</dbReference>
<keyword evidence="1" id="KW-1133">Transmembrane helix</keyword>
<protein>
    <recommendedName>
        <fullName evidence="4">DUF2975 domain-containing protein</fullName>
    </recommendedName>
</protein>
<feature type="transmembrane region" description="Helical" evidence="1">
    <location>
        <begin position="131"/>
        <end position="149"/>
    </location>
</feature>
<evidence type="ECO:0000256" key="1">
    <source>
        <dbReference type="SAM" id="Phobius"/>
    </source>
</evidence>
<reference evidence="2 3" key="1">
    <citation type="submission" date="2019-10" db="EMBL/GenBank/DDBJ databases">
        <title>Complete genome sequences for adaption low water activity.</title>
        <authorList>
            <person name="Zhao L."/>
            <person name="Zhong J."/>
        </authorList>
    </citation>
    <scope>NUCLEOTIDE SEQUENCE [LARGE SCALE GENOMIC DNA]</scope>
    <source>
        <strain evidence="2 3">FDU301</strain>
        <plasmid evidence="3">pfdu301a</plasmid>
    </source>
</reference>
<keyword evidence="2" id="KW-0614">Plasmid</keyword>
<gene>
    <name evidence="2" type="ORF">FDZ14_29855</name>
</gene>
<proteinExistence type="predicted"/>